<feature type="compositionally biased region" description="Low complexity" evidence="7">
    <location>
        <begin position="1149"/>
        <end position="1168"/>
    </location>
</feature>
<keyword evidence="4" id="KW-0238">DNA-binding</keyword>
<dbReference type="PANTHER" id="PTHR47424">
    <property type="entry name" value="REGULATORY PROTEIN GAL4"/>
    <property type="match status" value="1"/>
</dbReference>
<reference evidence="10" key="1">
    <citation type="journal article" date="2016" name="Proc. Natl. Acad. Sci. U.S.A.">
        <title>Comparative genomics of biotechnologically important yeasts.</title>
        <authorList>
            <person name="Riley R."/>
            <person name="Haridas S."/>
            <person name="Wolfe K.H."/>
            <person name="Lopes M.R."/>
            <person name="Hittinger C.T."/>
            <person name="Goeker M."/>
            <person name="Salamov A.A."/>
            <person name="Wisecaver J.H."/>
            <person name="Long T.M."/>
            <person name="Calvey C.H."/>
            <person name="Aerts A.L."/>
            <person name="Barry K.W."/>
            <person name="Choi C."/>
            <person name="Clum A."/>
            <person name="Coughlan A.Y."/>
            <person name="Deshpande S."/>
            <person name="Douglass A.P."/>
            <person name="Hanson S.J."/>
            <person name="Klenk H.-P."/>
            <person name="LaButti K.M."/>
            <person name="Lapidus A."/>
            <person name="Lindquist E.A."/>
            <person name="Lipzen A.M."/>
            <person name="Meier-Kolthoff J.P."/>
            <person name="Ohm R.A."/>
            <person name="Otillar R.P."/>
            <person name="Pangilinan J.L."/>
            <person name="Peng Y."/>
            <person name="Rokas A."/>
            <person name="Rosa C.A."/>
            <person name="Scheuner C."/>
            <person name="Sibirny A.A."/>
            <person name="Slot J.C."/>
            <person name="Stielow J.B."/>
            <person name="Sun H."/>
            <person name="Kurtzman C.P."/>
            <person name="Blackwell M."/>
            <person name="Grigoriev I.V."/>
            <person name="Jeffries T.W."/>
        </authorList>
    </citation>
    <scope>NUCLEOTIDE SEQUENCE [LARGE SCALE GENOMIC DNA]</scope>
    <source>
        <strain evidence="10">NRRL Y-1626</strain>
    </source>
</reference>
<dbReference type="InterPro" id="IPR051127">
    <property type="entry name" value="Fungal_SecMet_Regulators"/>
</dbReference>
<keyword evidence="3" id="KW-0805">Transcription regulation</keyword>
<evidence type="ECO:0000259" key="8">
    <source>
        <dbReference type="PROSITE" id="PS50048"/>
    </source>
</evidence>
<feature type="region of interest" description="Disordered" evidence="7">
    <location>
        <begin position="1148"/>
        <end position="1170"/>
    </location>
</feature>
<dbReference type="SMART" id="SM00906">
    <property type="entry name" value="Fungal_trans"/>
    <property type="match status" value="1"/>
</dbReference>
<evidence type="ECO:0000256" key="4">
    <source>
        <dbReference type="ARBA" id="ARBA00023125"/>
    </source>
</evidence>
<dbReference type="GO" id="GO:0006351">
    <property type="term" value="P:DNA-templated transcription"/>
    <property type="evidence" value="ECO:0007669"/>
    <property type="project" value="InterPro"/>
</dbReference>
<keyword evidence="10" id="KW-1185">Reference proteome</keyword>
<evidence type="ECO:0000256" key="3">
    <source>
        <dbReference type="ARBA" id="ARBA00023015"/>
    </source>
</evidence>
<evidence type="ECO:0000256" key="2">
    <source>
        <dbReference type="ARBA" id="ARBA00022833"/>
    </source>
</evidence>
<gene>
    <name evidence="9" type="ORF">HANVADRAFT_52431</name>
</gene>
<evidence type="ECO:0000256" key="6">
    <source>
        <dbReference type="ARBA" id="ARBA00023242"/>
    </source>
</evidence>
<sequence>MSNVNSTAPTQLIQQGSKHFVKDPLTGRLVEVERSCEMCRKRKKKCSKTSPCTTCLKFQLQCVYKPKEEKTPLTRARMTTLENNIGKITKILKNVVDDKPTLEAILLTYGLKKEDLDKFEDFSEDMEEVNVNIPTNDSSLKNNENESKDKAINMEKSDSSINSANMNDRSEELKLLKQIKNKVKKIKRNGIKGQERIQISDTIQSDVPNDELNGFNWIEIDDYDLKNKNDGMAALSVNPNNKGYFGQGSTANMLRKTLLISENDTERGGSICSSEMIKVTRELAHELRSFEVRESLVNSYFAHYHTSYPFLDRDWFLRKFMASKNCDDCNSECKPLEEILNKEDIDNNALKQAIEDEDWKILLNTVCALGAWCLQGEVAAMANMDLFYYKEAKNLINGVLFERGSIPLVTAFTLMSNYTQKRDKPNTGWNYLGIASRMAIGLGLYKELGGETTLKTYIDVIEQRDLNLEIRRRLWWGLYMFDVGTAITFGRPVNFPVSANFDIRLPKNMDECGCELKDTPTIYTGLIEQTKFTSISLDIHSKLLSSQPPSSKECLKLNEKIEEFVQSLPRWFNKDSKIAFPCCEQILIDDIEVTQNGAINLEKQTNNKDSLGKSKKHNINTNDSKNLKTIPQWFHLTRYRLIWRVLNLQILMLQNFVWQDIMGRNESRYMNYIRTHPSMKKCITTCLDSCAQSIESVKEFIDSITKNKKYDIKKKQLVSSDYQHFITSPNTIMEALGEATKQLKNTPQSLQGSLSNSNSATSLKHLPKLKSSINMTKDTHSNSIHGVLASLSTSDYSNTTGSNSPELSTKPHISMLASWYATYFLFQATIVPMVCLIYNDENCNLLQWNSWKKQVNTARECFKILSASNKTAADFLKIVDDMCGSILKEESAAPFSPSTSKANSDGVQITKETSPYAIGSVYNNNNIFDANGKLKAENTNFAVGTPFDKDFKMNISNSNNNYFVNRGTPATVNNFALTTPYISKGTTSDIRESNSRPTTPSILNLICNDQQKQVQFNDTNSNRGSNNNIFTAKDTKDQFAPSPLNTFDLMGMEASDVDGKIDFTDEPEDDNLFGFGRGMGLEALATHGSNTNLNSLLNIFGEAGVSSFMDNNGNKGVPLSAESNVDKKKNKVNQGSNLKTVTSLADILNNPKSTNNNNNTNNAGNDNNDLFAETTADGLVIPELAHTQFPKRINKKK</sequence>
<name>A0A1B7TFI3_9ASCO</name>
<dbReference type="AlphaFoldDB" id="A0A1B7TFI3"/>
<comment type="caution">
    <text evidence="9">The sequence shown here is derived from an EMBL/GenBank/DDBJ whole genome shotgun (WGS) entry which is preliminary data.</text>
</comment>
<accession>A0A1B7TFI3</accession>
<dbReference type="CDD" id="cd12148">
    <property type="entry name" value="fungal_TF_MHR"/>
    <property type="match status" value="1"/>
</dbReference>
<evidence type="ECO:0000256" key="7">
    <source>
        <dbReference type="SAM" id="MobiDB-lite"/>
    </source>
</evidence>
<dbReference type="InterPro" id="IPR001138">
    <property type="entry name" value="Zn2Cys6_DnaBD"/>
</dbReference>
<protein>
    <recommendedName>
        <fullName evidence="8">Zn(2)-C6 fungal-type domain-containing protein</fullName>
    </recommendedName>
</protein>
<dbReference type="InterPro" id="IPR036864">
    <property type="entry name" value="Zn2-C6_fun-type_DNA-bd_sf"/>
</dbReference>
<dbReference type="InterPro" id="IPR007219">
    <property type="entry name" value="XnlR_reg_dom"/>
</dbReference>
<dbReference type="PANTHER" id="PTHR47424:SF3">
    <property type="entry name" value="REGULATORY PROTEIN GAL4"/>
    <property type="match status" value="1"/>
</dbReference>
<dbReference type="Pfam" id="PF04082">
    <property type="entry name" value="Fungal_trans"/>
    <property type="match status" value="1"/>
</dbReference>
<evidence type="ECO:0000313" key="9">
    <source>
        <dbReference type="EMBL" id="OBA27415.1"/>
    </source>
</evidence>
<dbReference type="EMBL" id="LXPE01000009">
    <property type="protein sequence ID" value="OBA27415.1"/>
    <property type="molecule type" value="Genomic_DNA"/>
</dbReference>
<proteinExistence type="predicted"/>
<dbReference type="GO" id="GO:0008270">
    <property type="term" value="F:zinc ion binding"/>
    <property type="evidence" value="ECO:0007669"/>
    <property type="project" value="InterPro"/>
</dbReference>
<dbReference type="GO" id="GO:0000435">
    <property type="term" value="P:positive regulation of transcription from RNA polymerase II promoter by galactose"/>
    <property type="evidence" value="ECO:0007669"/>
    <property type="project" value="TreeGrafter"/>
</dbReference>
<evidence type="ECO:0000256" key="5">
    <source>
        <dbReference type="ARBA" id="ARBA00023163"/>
    </source>
</evidence>
<dbReference type="PROSITE" id="PS00463">
    <property type="entry name" value="ZN2_CY6_FUNGAL_1"/>
    <property type="match status" value="1"/>
</dbReference>
<dbReference type="SMART" id="SM00066">
    <property type="entry name" value="GAL4"/>
    <property type="match status" value="1"/>
</dbReference>
<keyword evidence="1" id="KW-0479">Metal-binding</keyword>
<dbReference type="GO" id="GO:0005634">
    <property type="term" value="C:nucleus"/>
    <property type="evidence" value="ECO:0007669"/>
    <property type="project" value="TreeGrafter"/>
</dbReference>
<evidence type="ECO:0000313" key="10">
    <source>
        <dbReference type="Proteomes" id="UP000092321"/>
    </source>
</evidence>
<dbReference type="SUPFAM" id="SSF57701">
    <property type="entry name" value="Zn2/Cys6 DNA-binding domain"/>
    <property type="match status" value="1"/>
</dbReference>
<dbReference type="PROSITE" id="PS50048">
    <property type="entry name" value="ZN2_CY6_FUNGAL_2"/>
    <property type="match status" value="1"/>
</dbReference>
<dbReference type="GO" id="GO:0000981">
    <property type="term" value="F:DNA-binding transcription factor activity, RNA polymerase II-specific"/>
    <property type="evidence" value="ECO:0007669"/>
    <property type="project" value="InterPro"/>
</dbReference>
<keyword evidence="6" id="KW-0539">Nucleus</keyword>
<dbReference type="GO" id="GO:0000978">
    <property type="term" value="F:RNA polymerase II cis-regulatory region sequence-specific DNA binding"/>
    <property type="evidence" value="ECO:0007669"/>
    <property type="project" value="TreeGrafter"/>
</dbReference>
<dbReference type="Pfam" id="PF00172">
    <property type="entry name" value="Zn_clus"/>
    <property type="match status" value="1"/>
</dbReference>
<evidence type="ECO:0000256" key="1">
    <source>
        <dbReference type="ARBA" id="ARBA00022723"/>
    </source>
</evidence>
<organism evidence="9 10">
    <name type="scientific">Hanseniaspora valbyensis NRRL Y-1626</name>
    <dbReference type="NCBI Taxonomy" id="766949"/>
    <lineage>
        <taxon>Eukaryota</taxon>
        <taxon>Fungi</taxon>
        <taxon>Dikarya</taxon>
        <taxon>Ascomycota</taxon>
        <taxon>Saccharomycotina</taxon>
        <taxon>Saccharomycetes</taxon>
        <taxon>Saccharomycodales</taxon>
        <taxon>Saccharomycodaceae</taxon>
        <taxon>Hanseniaspora</taxon>
    </lineage>
</organism>
<keyword evidence="5" id="KW-0804">Transcription</keyword>
<dbReference type="Gene3D" id="4.10.240.10">
    <property type="entry name" value="Zn(2)-C6 fungal-type DNA-binding domain"/>
    <property type="match status" value="1"/>
</dbReference>
<dbReference type="OrthoDB" id="3364175at2759"/>
<dbReference type="Proteomes" id="UP000092321">
    <property type="component" value="Unassembled WGS sequence"/>
</dbReference>
<feature type="domain" description="Zn(2)-C6 fungal-type" evidence="8">
    <location>
        <begin position="35"/>
        <end position="64"/>
    </location>
</feature>
<keyword evidence="2" id="KW-0862">Zinc</keyword>